<keyword evidence="8 13" id="KW-0812">Transmembrane</keyword>
<feature type="transmembrane region" description="Helical" evidence="13">
    <location>
        <begin position="189"/>
        <end position="209"/>
    </location>
</feature>
<dbReference type="PANTHER" id="PTHR43298">
    <property type="entry name" value="MULTIDRUG RESISTANCE PROTEIN NORM-RELATED"/>
    <property type="match status" value="1"/>
</dbReference>
<feature type="transmembrane region" description="Helical" evidence="13">
    <location>
        <begin position="308"/>
        <end position="330"/>
    </location>
</feature>
<evidence type="ECO:0000256" key="12">
    <source>
        <dbReference type="ARBA" id="ARBA00031636"/>
    </source>
</evidence>
<evidence type="ECO:0000313" key="15">
    <source>
        <dbReference type="Proteomes" id="UP000823915"/>
    </source>
</evidence>
<dbReference type="Pfam" id="PF01554">
    <property type="entry name" value="MatE"/>
    <property type="match status" value="2"/>
</dbReference>
<keyword evidence="11 13" id="KW-0472">Membrane</keyword>
<dbReference type="GO" id="GO:0005886">
    <property type="term" value="C:plasma membrane"/>
    <property type="evidence" value="ECO:0007669"/>
    <property type="project" value="UniProtKB-SubCell"/>
</dbReference>
<evidence type="ECO:0000256" key="7">
    <source>
        <dbReference type="ARBA" id="ARBA00022475"/>
    </source>
</evidence>
<feature type="transmembrane region" description="Helical" evidence="13">
    <location>
        <begin position="350"/>
        <end position="372"/>
    </location>
</feature>
<evidence type="ECO:0000256" key="6">
    <source>
        <dbReference type="ARBA" id="ARBA00022449"/>
    </source>
</evidence>
<accession>A0A9D2C086</accession>
<feature type="transmembrane region" description="Helical" evidence="13">
    <location>
        <begin position="92"/>
        <end position="113"/>
    </location>
</feature>
<proteinExistence type="inferred from homology"/>
<dbReference type="GO" id="GO:0006811">
    <property type="term" value="P:monoatomic ion transport"/>
    <property type="evidence" value="ECO:0007669"/>
    <property type="project" value="UniProtKB-KW"/>
</dbReference>
<evidence type="ECO:0000256" key="2">
    <source>
        <dbReference type="ARBA" id="ARBA00004651"/>
    </source>
</evidence>
<evidence type="ECO:0000256" key="10">
    <source>
        <dbReference type="ARBA" id="ARBA00023065"/>
    </source>
</evidence>
<evidence type="ECO:0000256" key="9">
    <source>
        <dbReference type="ARBA" id="ARBA00022989"/>
    </source>
</evidence>
<dbReference type="InterPro" id="IPR050222">
    <property type="entry name" value="MATE_MdtK"/>
</dbReference>
<keyword evidence="9 13" id="KW-1133">Transmembrane helix</keyword>
<evidence type="ECO:0000256" key="13">
    <source>
        <dbReference type="SAM" id="Phobius"/>
    </source>
</evidence>
<evidence type="ECO:0000313" key="14">
    <source>
        <dbReference type="EMBL" id="HIY26963.1"/>
    </source>
</evidence>
<evidence type="ECO:0000256" key="11">
    <source>
        <dbReference type="ARBA" id="ARBA00023136"/>
    </source>
</evidence>
<feature type="transmembrane region" description="Helical" evidence="13">
    <location>
        <begin position="52"/>
        <end position="72"/>
    </location>
</feature>
<dbReference type="InterPro" id="IPR048279">
    <property type="entry name" value="MdtK-like"/>
</dbReference>
<keyword evidence="7" id="KW-1003">Cell membrane</keyword>
<evidence type="ECO:0000256" key="8">
    <source>
        <dbReference type="ARBA" id="ARBA00022692"/>
    </source>
</evidence>
<dbReference type="PIRSF" id="PIRSF006603">
    <property type="entry name" value="DinF"/>
    <property type="match status" value="1"/>
</dbReference>
<evidence type="ECO:0000256" key="5">
    <source>
        <dbReference type="ARBA" id="ARBA00022448"/>
    </source>
</evidence>
<comment type="function">
    <text evidence="1">Multidrug efflux pump.</text>
</comment>
<dbReference type="PANTHER" id="PTHR43298:SF2">
    <property type="entry name" value="FMN_FAD EXPORTER YEEO-RELATED"/>
    <property type="match status" value="1"/>
</dbReference>
<evidence type="ECO:0000256" key="1">
    <source>
        <dbReference type="ARBA" id="ARBA00003408"/>
    </source>
</evidence>
<feature type="transmembrane region" description="Helical" evidence="13">
    <location>
        <begin position="133"/>
        <end position="154"/>
    </location>
</feature>
<name>A0A9D2C086_9FIRM</name>
<dbReference type="NCBIfam" id="TIGR00797">
    <property type="entry name" value="matE"/>
    <property type="match status" value="1"/>
</dbReference>
<comment type="caution">
    <text evidence="14">The sequence shown here is derived from an EMBL/GenBank/DDBJ whole genome shotgun (WGS) entry which is preliminary data.</text>
</comment>
<organism evidence="14 15">
    <name type="scientific">Candidatus Acutalibacter pullistercoris</name>
    <dbReference type="NCBI Taxonomy" id="2838418"/>
    <lineage>
        <taxon>Bacteria</taxon>
        <taxon>Bacillati</taxon>
        <taxon>Bacillota</taxon>
        <taxon>Clostridia</taxon>
        <taxon>Eubacteriales</taxon>
        <taxon>Acutalibacteraceae</taxon>
        <taxon>Acutalibacter</taxon>
    </lineage>
</organism>
<dbReference type="GO" id="GO:0015297">
    <property type="term" value="F:antiporter activity"/>
    <property type="evidence" value="ECO:0007669"/>
    <property type="project" value="UniProtKB-KW"/>
</dbReference>
<feature type="transmembrane region" description="Helical" evidence="13">
    <location>
        <begin position="379"/>
        <end position="404"/>
    </location>
</feature>
<reference evidence="14" key="1">
    <citation type="journal article" date="2021" name="PeerJ">
        <title>Extensive microbial diversity within the chicken gut microbiome revealed by metagenomics and culture.</title>
        <authorList>
            <person name="Gilroy R."/>
            <person name="Ravi A."/>
            <person name="Getino M."/>
            <person name="Pursley I."/>
            <person name="Horton D.L."/>
            <person name="Alikhan N.F."/>
            <person name="Baker D."/>
            <person name="Gharbi K."/>
            <person name="Hall N."/>
            <person name="Watson M."/>
            <person name="Adriaenssens E.M."/>
            <person name="Foster-Nyarko E."/>
            <person name="Jarju S."/>
            <person name="Secka A."/>
            <person name="Antonio M."/>
            <person name="Oren A."/>
            <person name="Chaudhuri R.R."/>
            <person name="La Ragione R."/>
            <person name="Hildebrand F."/>
            <person name="Pallen M.J."/>
        </authorList>
    </citation>
    <scope>NUCLEOTIDE SEQUENCE</scope>
    <source>
        <strain evidence="14">1282</strain>
    </source>
</reference>
<dbReference type="GO" id="GO:0042910">
    <property type="term" value="F:xenobiotic transmembrane transporter activity"/>
    <property type="evidence" value="ECO:0007669"/>
    <property type="project" value="InterPro"/>
</dbReference>
<dbReference type="AlphaFoldDB" id="A0A9D2C086"/>
<dbReference type="CDD" id="cd13138">
    <property type="entry name" value="MATE_yoeA_like"/>
    <property type="match status" value="1"/>
</dbReference>
<keyword evidence="6" id="KW-0050">Antiport</keyword>
<dbReference type="EMBL" id="DXDU01000117">
    <property type="protein sequence ID" value="HIY26963.1"/>
    <property type="molecule type" value="Genomic_DNA"/>
</dbReference>
<dbReference type="Proteomes" id="UP000823915">
    <property type="component" value="Unassembled WGS sequence"/>
</dbReference>
<comment type="subcellular location">
    <subcellularLocation>
        <location evidence="2">Cell membrane</location>
        <topology evidence="2">Multi-pass membrane protein</topology>
    </subcellularLocation>
</comment>
<evidence type="ECO:0000256" key="3">
    <source>
        <dbReference type="ARBA" id="ARBA00010199"/>
    </source>
</evidence>
<keyword evidence="10" id="KW-0406">Ion transport</keyword>
<evidence type="ECO:0000256" key="4">
    <source>
        <dbReference type="ARBA" id="ARBA00020268"/>
    </source>
</evidence>
<dbReference type="InterPro" id="IPR002528">
    <property type="entry name" value="MATE_fam"/>
</dbReference>
<gene>
    <name evidence="14" type="ORF">H9838_07330</name>
</gene>
<keyword evidence="5" id="KW-0813">Transport</keyword>
<feature type="transmembrane region" description="Helical" evidence="13">
    <location>
        <begin position="410"/>
        <end position="432"/>
    </location>
</feature>
<sequence>MTHGPLLGKIVRFAIPLAISGILQLLFNAADIIVVGQFVGPSALAAVGSTSALINLIVNLFIGLSVGTNVLVAQYYGAGDTKALRESVHTSILASLIFGCLVLVIGVSLAAPMLELMGTPAEVLDQACLYMRIYFIGMPASMLYNFGAAILRAVGDTQRPLYFLFLAGVVNVVLNLFCVIVLGMGVEGVAIPTVISQCVSAGLVLLCLVKAHTAYQVDLKSLCLKKDKLWGMARIGLPAGIQGCSFSISNVLIQSSINSFGSLAMAGNTAAVNIEGFVSTAQDAFAQAALSFTGQNVGAGKLKRVHRVLPLCILLELCVGLLLGVGAYLLGPQLLGIYSTDPEVIAFGMIRMGICCVFQCIGGLMGVMVGVLRGMGYSLVPMAITIGFVCGFRVIWIFTIFVGWHTLESLYVSYPITWGLAALCDGICFFVVNKHLKKKLALAKEKA</sequence>
<reference evidence="14" key="2">
    <citation type="submission" date="2021-04" db="EMBL/GenBank/DDBJ databases">
        <authorList>
            <person name="Gilroy R."/>
        </authorList>
    </citation>
    <scope>NUCLEOTIDE SEQUENCE</scope>
    <source>
        <strain evidence="14">1282</strain>
    </source>
</reference>
<feature type="transmembrane region" description="Helical" evidence="13">
    <location>
        <begin position="12"/>
        <end position="40"/>
    </location>
</feature>
<comment type="similarity">
    <text evidence="3">Belongs to the multi antimicrobial extrusion (MATE) (TC 2.A.66.1) family.</text>
</comment>
<feature type="transmembrane region" description="Helical" evidence="13">
    <location>
        <begin position="161"/>
        <end position="183"/>
    </location>
</feature>
<protein>
    <recommendedName>
        <fullName evidence="4">Probable multidrug resistance protein NorM</fullName>
    </recommendedName>
    <alternativeName>
        <fullName evidence="12">Multidrug-efflux transporter</fullName>
    </alternativeName>
</protein>